<evidence type="ECO:0000256" key="1">
    <source>
        <dbReference type="ARBA" id="ARBA00000677"/>
    </source>
</evidence>
<evidence type="ECO:0000256" key="5">
    <source>
        <dbReference type="ARBA" id="ARBA00022670"/>
    </source>
</evidence>
<comment type="similarity">
    <text evidence="2 8">Belongs to the peptidase S26 family.</text>
</comment>
<feature type="domain" description="Peptidase S26" evidence="9">
    <location>
        <begin position="174"/>
        <end position="385"/>
    </location>
</feature>
<dbReference type="EC" id="3.4.21.89" evidence="3 7"/>
<dbReference type="InterPro" id="IPR019757">
    <property type="entry name" value="Pept_S26A_signal_pept_1_Lys-AS"/>
</dbReference>
<dbReference type="Gene3D" id="2.10.109.10">
    <property type="entry name" value="Umud Fragment, subunit A"/>
    <property type="match status" value="1"/>
</dbReference>
<evidence type="ECO:0000256" key="7">
    <source>
        <dbReference type="RuleBase" id="RU003993"/>
    </source>
</evidence>
<dbReference type="InterPro" id="IPR000223">
    <property type="entry name" value="Pept_S26A_signal_pept_1"/>
</dbReference>
<accession>A0ABU5HDU7</accession>
<dbReference type="InterPro" id="IPR036286">
    <property type="entry name" value="LexA/Signal_pep-like_sf"/>
</dbReference>
<dbReference type="PROSITE" id="PS00761">
    <property type="entry name" value="SPASE_I_3"/>
    <property type="match status" value="1"/>
</dbReference>
<dbReference type="EMBL" id="JAXIVS010000015">
    <property type="protein sequence ID" value="MDY7231633.1"/>
    <property type="molecule type" value="Genomic_DNA"/>
</dbReference>
<keyword evidence="5 7" id="KW-0645">Protease</keyword>
<evidence type="ECO:0000256" key="4">
    <source>
        <dbReference type="ARBA" id="ARBA00019232"/>
    </source>
</evidence>
<gene>
    <name evidence="10" type="primary">lepB</name>
    <name evidence="10" type="ORF">SYV04_34915</name>
</gene>
<dbReference type="PANTHER" id="PTHR43390:SF1">
    <property type="entry name" value="CHLOROPLAST PROCESSING PEPTIDASE"/>
    <property type="match status" value="1"/>
</dbReference>
<sequence length="413" mass="47031">MTAATTPVKLEEAMASRRKPEQLRARRLLMWQQLLTSLWTPLLLVGIVLLPYLFIIESFPAAASWAKPAMQYFGAAMFFAWVGLIAWRFVSPKERTLRRLRGEARELVHEAERVFQQFPGKLQANAAERIAEQAVRVEDASLASDVPVLEKEVKALDKLHEEMFGAFRKQSSWETVSGFAKALLIAFIFRTIFIEPYRIPSGSMLPTLEIGDQVFVNKFIYGVRIPFINKVPFQIVRPPARGDVIVFNNPVETDKDFIKRVVGLPGDRVELRNEVVYVNGVAQERTLVSREFIVRNQHQDSGQWYDDEEVYYRENLDGVVHAVLQDPRPMTPRNEGPFNVPEGHVFVMGDNRDNSSDSRVGFVGYGHEPAYVPYGHIKGKAMVVWVSFGYGGLFNSFFGGTGLRLDRFFEPVR</sequence>
<dbReference type="SUPFAM" id="SSF51306">
    <property type="entry name" value="LexA/Signal peptidase"/>
    <property type="match status" value="1"/>
</dbReference>
<dbReference type="Pfam" id="PF10502">
    <property type="entry name" value="Peptidase_S26"/>
    <property type="match status" value="1"/>
</dbReference>
<evidence type="ECO:0000256" key="2">
    <source>
        <dbReference type="ARBA" id="ARBA00009370"/>
    </source>
</evidence>
<dbReference type="GO" id="GO:0009003">
    <property type="term" value="F:signal peptidase activity"/>
    <property type="evidence" value="ECO:0007669"/>
    <property type="project" value="UniProtKB-EC"/>
</dbReference>
<evidence type="ECO:0000313" key="10">
    <source>
        <dbReference type="EMBL" id="MDY7231633.1"/>
    </source>
</evidence>
<evidence type="ECO:0000259" key="9">
    <source>
        <dbReference type="Pfam" id="PF10502"/>
    </source>
</evidence>
<organism evidence="10 11">
    <name type="scientific">Hyalangium rubrum</name>
    <dbReference type="NCBI Taxonomy" id="3103134"/>
    <lineage>
        <taxon>Bacteria</taxon>
        <taxon>Pseudomonadati</taxon>
        <taxon>Myxococcota</taxon>
        <taxon>Myxococcia</taxon>
        <taxon>Myxococcales</taxon>
        <taxon>Cystobacterineae</taxon>
        <taxon>Archangiaceae</taxon>
        <taxon>Hyalangium</taxon>
    </lineage>
</organism>
<feature type="transmembrane region" description="Helical" evidence="7">
    <location>
        <begin position="34"/>
        <end position="55"/>
    </location>
</feature>
<dbReference type="InterPro" id="IPR019533">
    <property type="entry name" value="Peptidase_S26"/>
</dbReference>
<dbReference type="InterPro" id="IPR019758">
    <property type="entry name" value="Pept_S26A_signal_pept_1_CS"/>
</dbReference>
<keyword evidence="7" id="KW-1133">Transmembrane helix</keyword>
<protein>
    <recommendedName>
        <fullName evidence="4 7">Signal peptidase I</fullName>
        <ecNumber evidence="3 7">3.4.21.89</ecNumber>
    </recommendedName>
</protein>
<dbReference type="PROSITE" id="PS00760">
    <property type="entry name" value="SPASE_I_2"/>
    <property type="match status" value="1"/>
</dbReference>
<proteinExistence type="inferred from homology"/>
<feature type="transmembrane region" description="Helical" evidence="7">
    <location>
        <begin position="70"/>
        <end position="90"/>
    </location>
</feature>
<dbReference type="PRINTS" id="PR00727">
    <property type="entry name" value="LEADERPTASE"/>
</dbReference>
<dbReference type="RefSeq" id="WP_321550342.1">
    <property type="nucleotide sequence ID" value="NZ_JAXIVS010000015.1"/>
</dbReference>
<evidence type="ECO:0000256" key="3">
    <source>
        <dbReference type="ARBA" id="ARBA00013208"/>
    </source>
</evidence>
<keyword evidence="6 7" id="KW-0378">Hydrolase</keyword>
<evidence type="ECO:0000256" key="6">
    <source>
        <dbReference type="ARBA" id="ARBA00022801"/>
    </source>
</evidence>
<name>A0ABU5HDU7_9BACT</name>
<keyword evidence="7" id="KW-0472">Membrane</keyword>
<evidence type="ECO:0000313" key="11">
    <source>
        <dbReference type="Proteomes" id="UP001291309"/>
    </source>
</evidence>
<dbReference type="PROSITE" id="PS00501">
    <property type="entry name" value="SPASE_I_1"/>
    <property type="match status" value="1"/>
</dbReference>
<comment type="caution">
    <text evidence="10">The sequence shown here is derived from an EMBL/GenBank/DDBJ whole genome shotgun (WGS) entry which is preliminary data.</text>
</comment>
<comment type="caution">
    <text evidence="8">Lacks conserved residue(s) required for the propagation of feature annotation.</text>
</comment>
<comment type="catalytic activity">
    <reaction evidence="1 7">
        <text>Cleavage of hydrophobic, N-terminal signal or leader sequences from secreted and periplasmic proteins.</text>
        <dbReference type="EC" id="3.4.21.89"/>
    </reaction>
</comment>
<comment type="subcellular location">
    <subcellularLocation>
        <location evidence="8">Membrane</location>
        <topology evidence="8">Single-pass type II membrane protein</topology>
    </subcellularLocation>
</comment>
<evidence type="ECO:0000256" key="8">
    <source>
        <dbReference type="RuleBase" id="RU362042"/>
    </source>
</evidence>
<dbReference type="PANTHER" id="PTHR43390">
    <property type="entry name" value="SIGNAL PEPTIDASE I"/>
    <property type="match status" value="1"/>
</dbReference>
<dbReference type="CDD" id="cd06530">
    <property type="entry name" value="S26_SPase_I"/>
    <property type="match status" value="1"/>
</dbReference>
<dbReference type="Proteomes" id="UP001291309">
    <property type="component" value="Unassembled WGS sequence"/>
</dbReference>
<reference evidence="10 11" key="1">
    <citation type="submission" date="2023-12" db="EMBL/GenBank/DDBJ databases">
        <title>the genome sequence of Hyalangium sp. s54d21.</title>
        <authorList>
            <person name="Zhang X."/>
        </authorList>
    </citation>
    <scope>NUCLEOTIDE SEQUENCE [LARGE SCALE GENOMIC DNA]</scope>
    <source>
        <strain evidence="11">s54d21</strain>
    </source>
</reference>
<dbReference type="InterPro" id="IPR019756">
    <property type="entry name" value="Pept_S26A_signal_pept_1_Ser-AS"/>
</dbReference>
<keyword evidence="7" id="KW-0812">Transmembrane</keyword>
<keyword evidence="11" id="KW-1185">Reference proteome</keyword>
<dbReference type="NCBIfam" id="TIGR02227">
    <property type="entry name" value="sigpep_I_bact"/>
    <property type="match status" value="1"/>
</dbReference>